<gene>
    <name evidence="2" type="ORF">HYH03_000475</name>
</gene>
<comment type="caution">
    <text evidence="2">The sequence shown here is derived from an EMBL/GenBank/DDBJ whole genome shotgun (WGS) entry which is preliminary data.</text>
</comment>
<evidence type="ECO:0000313" key="2">
    <source>
        <dbReference type="EMBL" id="KAG2501979.1"/>
    </source>
</evidence>
<dbReference type="EMBL" id="JAEHOE010000001">
    <property type="protein sequence ID" value="KAG2501979.1"/>
    <property type="molecule type" value="Genomic_DNA"/>
</dbReference>
<dbReference type="AlphaFoldDB" id="A0A835YQG2"/>
<dbReference type="Gene3D" id="1.10.510.10">
    <property type="entry name" value="Transferase(Phosphotransferase) domain 1"/>
    <property type="match status" value="1"/>
</dbReference>
<accession>A0A835YQG2</accession>
<reference evidence="2" key="1">
    <citation type="journal article" date="2020" name="bioRxiv">
        <title>Comparative genomics of Chlamydomonas.</title>
        <authorList>
            <person name="Craig R.J."/>
            <person name="Hasan A.R."/>
            <person name="Ness R.W."/>
            <person name="Keightley P.D."/>
        </authorList>
    </citation>
    <scope>NUCLEOTIDE SEQUENCE</scope>
    <source>
        <strain evidence="2">CCAP 11/70</strain>
    </source>
</reference>
<feature type="region of interest" description="Disordered" evidence="1">
    <location>
        <begin position="103"/>
        <end position="240"/>
    </location>
</feature>
<feature type="compositionally biased region" description="Polar residues" evidence="1">
    <location>
        <begin position="65"/>
        <end position="81"/>
    </location>
</feature>
<feature type="compositionally biased region" description="Low complexity" evidence="1">
    <location>
        <begin position="160"/>
        <end position="169"/>
    </location>
</feature>
<evidence type="ECO:0000313" key="3">
    <source>
        <dbReference type="Proteomes" id="UP000612055"/>
    </source>
</evidence>
<feature type="region of interest" description="Disordered" evidence="1">
    <location>
        <begin position="286"/>
        <end position="306"/>
    </location>
</feature>
<evidence type="ECO:0000256" key="1">
    <source>
        <dbReference type="SAM" id="MobiDB-lite"/>
    </source>
</evidence>
<feature type="compositionally biased region" description="Pro residues" evidence="1">
    <location>
        <begin position="227"/>
        <end position="237"/>
    </location>
</feature>
<protein>
    <submittedName>
        <fullName evidence="2">Uncharacterized protein</fullName>
    </submittedName>
</protein>
<sequence length="669" mass="70502">MGSQQSAHLKGKDACDTLADKRKIKADDSYGLKSISAAPAEPGCHRLAAAPALERGSCAGLPGASSIQHPETPKQISQQETLPRCQHTPLDVAAWLLPDLQCMRHPPPKNAPPSRELPRPTGLLPSARQQQVARVGKAPPAQQLPRPKAIGALRQPVCGSPPSYSGSGPQRCGSGLASLPRRSPTASPPIIGSIPATTPAGSCKGPTTTSQTSAAAPRPASPFHARSPPPPPPPPHLHPLIPQLAAFVQNKTGLTQAPVCMDPDFRLRFSSPTLIQHSLQCFPGTTTPRRSVYKGKGRSSTRLPDGRMAPTKAQVLCRKVLRTSLDPHAPWPERPLDLATLAKDLEELVDQAKVERRTSGTDLVNALMCWDIQIDLHTRTVDVVVFTPWAKPGSLRSFLLDVAAAAFRGKRSVSALSRRLIVTALQAKVQQLIGLAAAGVTLSDAKLDNDVVCFLKAAAGLAGCRHASPAARAKALLRVLAIDLHGGDLLCRAPGADAAKAGCPARTIPRGHTVYTPCFLAPEQCRGQLASFFAAASSGDVPARRDLAIFGSNCPGAKALNEAWVAGGKRSCDPLGEGPWAEVRGVLAPVDSTCLATAVWHLGACLLELVEAVEGVLEAGADRCGGEVSAQDKDFLVGLQALGRRCMQPRPSQRLGLDELHSALEHLAP</sequence>
<organism evidence="2 3">
    <name type="scientific">Edaphochlamys debaryana</name>
    <dbReference type="NCBI Taxonomy" id="47281"/>
    <lineage>
        <taxon>Eukaryota</taxon>
        <taxon>Viridiplantae</taxon>
        <taxon>Chlorophyta</taxon>
        <taxon>core chlorophytes</taxon>
        <taxon>Chlorophyceae</taxon>
        <taxon>CS clade</taxon>
        <taxon>Chlamydomonadales</taxon>
        <taxon>Chlamydomonadales incertae sedis</taxon>
        <taxon>Edaphochlamys</taxon>
    </lineage>
</organism>
<feature type="region of interest" description="Disordered" evidence="1">
    <location>
        <begin position="57"/>
        <end position="81"/>
    </location>
</feature>
<dbReference type="Proteomes" id="UP000612055">
    <property type="component" value="Unassembled WGS sequence"/>
</dbReference>
<feature type="compositionally biased region" description="Low complexity" evidence="1">
    <location>
        <begin position="206"/>
        <end position="226"/>
    </location>
</feature>
<keyword evidence="3" id="KW-1185">Reference proteome</keyword>
<name>A0A835YQG2_9CHLO</name>
<proteinExistence type="predicted"/>